<dbReference type="GO" id="GO:0003968">
    <property type="term" value="F:RNA-directed RNA polymerase activity"/>
    <property type="evidence" value="ECO:0007669"/>
    <property type="project" value="UniProtKB-KW"/>
</dbReference>
<dbReference type="GO" id="GO:0000166">
    <property type="term" value="F:nucleotide binding"/>
    <property type="evidence" value="ECO:0007669"/>
    <property type="project" value="UniProtKB-KW"/>
</dbReference>
<dbReference type="EMBL" id="BK014087">
    <property type="protein sequence ID" value="DAD52380.1"/>
    <property type="molecule type" value="Genomic_RNA"/>
</dbReference>
<dbReference type="InterPro" id="IPR043502">
    <property type="entry name" value="DNA/RNA_pol_sf"/>
</dbReference>
<name>A0A8S5L4M4_9VIRU</name>
<keyword evidence="9" id="KW-0460">Magnesium</keyword>
<dbReference type="RefSeq" id="YP_010769959.1">
    <property type="nucleotide sequence ID" value="NC_074119.1"/>
</dbReference>
<dbReference type="Proteomes" id="UP000682658">
    <property type="component" value="Segment"/>
</dbReference>
<evidence type="ECO:0000259" key="10">
    <source>
        <dbReference type="PROSITE" id="PS50522"/>
    </source>
</evidence>
<evidence type="ECO:0000256" key="6">
    <source>
        <dbReference type="ARBA" id="ARBA00022953"/>
    </source>
</evidence>
<feature type="binding site" evidence="9">
    <location>
        <position position="388"/>
    </location>
    <ligand>
        <name>Mg(2+)</name>
        <dbReference type="ChEBI" id="CHEBI:18420"/>
        <label>2</label>
    </ligand>
</feature>
<feature type="binding site" evidence="9">
    <location>
        <position position="389"/>
    </location>
    <ligand>
        <name>Mg(2+)</name>
        <dbReference type="ChEBI" id="CHEBI:18420"/>
        <label>2</label>
    </ligand>
</feature>
<sequence>MSVKDKHRVKRKDLEDTVRSYRVRDSLDVVVTLGCQLLAELTAPQWEGYQALLSRDYARFLSVCERDLRDLTADSSLSPDDFEDAYQAVNLLRKYPFPLEGVDRGEAAIQKWWQAEEQCRLSNAVFTAISQDGAGGIEDSVFSPLHPSVYPIIRRAKRKIEKWLGPFCVETWARNCRFGDGATTSCRGSELSIGDKLWSSLEYQGNGDILGKLIEGFPRWRCDEAERALVQCPGSLVLTVPKTALTDRVICIEPTLNGFAQLGIGAMLREALRNVGCDLTDQGINQRLASRAVTKGLATLDLSSASDTIARDLVRWLLPADWVFAMESCRCSHTLLKGRRVELEKFSSMGNGYTFELESLIFLALVRSSADEVGVRLHMQRDTHVYGDDIICPTAVVPELTNVLHFCGFTLNERKSFSRGEFRESCGADVYKGRLVTPLYIKEPLENSYDVVILANRLYHRAASDRPGTSRSSRSACDLVDVADKRYLTAYRGLVKVLPPSIRENVVGPWVRGSITPWIPSSFESANPIIHRESREWSPVVNGVRHLLVDGSKYEVLYKHFEVIRQPVRTYPLERWGDAMSILLYRIRDTTSGYREDGRPKLFRLRRTLAECVTWVKSAEVDASQYPRGREVVAGVRNHASRWVNPPAFV</sequence>
<evidence type="ECO:0000256" key="2">
    <source>
        <dbReference type="ARBA" id="ARBA00022484"/>
    </source>
</evidence>
<evidence type="ECO:0000256" key="3">
    <source>
        <dbReference type="ARBA" id="ARBA00022679"/>
    </source>
</evidence>
<dbReference type="EC" id="2.7.7.48" evidence="1"/>
<dbReference type="InterPro" id="IPR005093">
    <property type="entry name" value="RNArep_beta"/>
</dbReference>
<keyword evidence="5" id="KW-0547">Nucleotide-binding</keyword>
<feature type="binding site" evidence="9">
    <location>
        <position position="301"/>
    </location>
    <ligand>
        <name>Mg(2+)</name>
        <dbReference type="ChEBI" id="CHEBI:18420"/>
        <label>2</label>
    </ligand>
</feature>
<comment type="cofactor">
    <cofactor evidence="9">
        <name>Mg(2+)</name>
        <dbReference type="ChEBI" id="CHEBI:18420"/>
    </cofactor>
    <text evidence="9">Binds 2 Mg(2+) per subunit.</text>
</comment>
<comment type="catalytic activity">
    <reaction evidence="8">
        <text>RNA(n) + a ribonucleoside 5'-triphosphate = RNA(n+1) + diphosphate</text>
        <dbReference type="Rhea" id="RHEA:21248"/>
        <dbReference type="Rhea" id="RHEA-COMP:14527"/>
        <dbReference type="Rhea" id="RHEA-COMP:17342"/>
        <dbReference type="ChEBI" id="CHEBI:33019"/>
        <dbReference type="ChEBI" id="CHEBI:61557"/>
        <dbReference type="ChEBI" id="CHEBI:140395"/>
        <dbReference type="EC" id="2.7.7.48"/>
    </reaction>
</comment>
<dbReference type="GO" id="GO:0039694">
    <property type="term" value="P:viral RNA genome replication"/>
    <property type="evidence" value="ECO:0007669"/>
    <property type="project" value="InterPro"/>
</dbReference>
<dbReference type="PROSITE" id="PS50522">
    <property type="entry name" value="RDRP_PHAGE"/>
    <property type="match status" value="1"/>
</dbReference>
<proteinExistence type="predicted"/>
<keyword evidence="12" id="KW-1185">Reference proteome</keyword>
<keyword evidence="9" id="KW-0479">Metal-binding</keyword>
<accession>A0A8S5L4M4</accession>
<gene>
    <name evidence="11" type="primary">SRR5466365_3_3</name>
</gene>
<feature type="domain" description="RdRp catalytic" evidence="10">
    <location>
        <begin position="286"/>
        <end position="420"/>
    </location>
</feature>
<evidence type="ECO:0000256" key="1">
    <source>
        <dbReference type="ARBA" id="ARBA00012494"/>
    </source>
</evidence>
<organism evidence="11 12">
    <name type="scientific">ssRNA phage SRR5466365_3</name>
    <dbReference type="NCBI Taxonomy" id="2786402"/>
    <lineage>
        <taxon>Viruses</taxon>
        <taxon>Riboviria</taxon>
        <taxon>Orthornavirae</taxon>
        <taxon>Lenarviricota</taxon>
        <taxon>Leviviricetes</taxon>
        <taxon>Norzivirales</taxon>
        <taxon>Fiersviridae</taxon>
        <taxon>Thobivirus</taxon>
        <taxon>Thobivirus asiohabitans</taxon>
    </lineage>
</organism>
<evidence type="ECO:0000313" key="12">
    <source>
        <dbReference type="Proteomes" id="UP000682658"/>
    </source>
</evidence>
<keyword evidence="4" id="KW-0548">Nucleotidyltransferase</keyword>
<dbReference type="GO" id="GO:0046872">
    <property type="term" value="F:metal ion binding"/>
    <property type="evidence" value="ECO:0007669"/>
    <property type="project" value="UniProtKB-KW"/>
</dbReference>
<evidence type="ECO:0000256" key="5">
    <source>
        <dbReference type="ARBA" id="ARBA00022741"/>
    </source>
</evidence>
<keyword evidence="2 11" id="KW-0696">RNA-directed RNA polymerase</keyword>
<dbReference type="Pfam" id="PF03431">
    <property type="entry name" value="RNA_replicase_B"/>
    <property type="match status" value="1"/>
</dbReference>
<evidence type="ECO:0000256" key="7">
    <source>
        <dbReference type="ARBA" id="ARBA00030248"/>
    </source>
</evidence>
<dbReference type="GeneID" id="80399124"/>
<dbReference type="KEGG" id="vg:80399124"/>
<evidence type="ECO:0000256" key="4">
    <source>
        <dbReference type="ARBA" id="ARBA00022695"/>
    </source>
</evidence>
<keyword evidence="6" id="KW-0693">Viral RNA replication</keyword>
<evidence type="ECO:0000313" key="11">
    <source>
        <dbReference type="EMBL" id="DAD52380.1"/>
    </source>
</evidence>
<evidence type="ECO:0000256" key="9">
    <source>
        <dbReference type="PIRSR" id="PIRSR605093-1"/>
    </source>
</evidence>
<protein>
    <recommendedName>
        <fullName evidence="1">RNA-directed RNA polymerase</fullName>
        <ecNumber evidence="1">2.7.7.48</ecNumber>
    </recommendedName>
    <alternativeName>
        <fullName evidence="7">RNA replicase beta chain</fullName>
    </alternativeName>
</protein>
<dbReference type="SUPFAM" id="SSF56672">
    <property type="entry name" value="DNA/RNA polymerases"/>
    <property type="match status" value="1"/>
</dbReference>
<evidence type="ECO:0000256" key="8">
    <source>
        <dbReference type="ARBA" id="ARBA00048744"/>
    </source>
</evidence>
<keyword evidence="3" id="KW-0808">Transferase</keyword>
<reference evidence="11" key="1">
    <citation type="submission" date="2020-09" db="EMBL/GenBank/DDBJ databases">
        <title>Leviviricetes taxonomy.</title>
        <authorList>
            <person name="Stockdale S.R."/>
            <person name="Callanan J."/>
            <person name="Adriaenssens E.M."/>
            <person name="Kuhn J.H."/>
            <person name="Rumnieks J."/>
            <person name="Shkoporov A."/>
            <person name="Draper L.A."/>
            <person name="Ross P."/>
            <person name="Hill C."/>
        </authorList>
    </citation>
    <scope>NUCLEOTIDE SEQUENCE</scope>
</reference>
<dbReference type="InterPro" id="IPR007096">
    <property type="entry name" value="RNA-dir_Rpol_cat_phage"/>
</dbReference>